<dbReference type="NCBIfam" id="NF009774">
    <property type="entry name" value="PRK13271.1"/>
    <property type="match status" value="1"/>
</dbReference>
<dbReference type="Gene3D" id="1.50.10.10">
    <property type="match status" value="1"/>
</dbReference>
<keyword evidence="3" id="KW-0732">Signal</keyword>
<feature type="chain" id="PRO_5015761762" evidence="3">
    <location>
        <begin position="22"/>
        <end position="530"/>
    </location>
</feature>
<keyword evidence="1" id="KW-0378">Hydrolase</keyword>
<dbReference type="InterPro" id="IPR012341">
    <property type="entry name" value="6hp_glycosidase-like_sf"/>
</dbReference>
<dbReference type="RefSeq" id="WP_106294615.1">
    <property type="nucleotide sequence ID" value="NZ_PVTH01000010.1"/>
</dbReference>
<proteinExistence type="predicted"/>
<comment type="caution">
    <text evidence="4">The sequence shown here is derived from an EMBL/GenBank/DDBJ whole genome shotgun (WGS) entry which is preliminary data.</text>
</comment>
<organism evidence="4 5">
    <name type="scientific">Arcticibacter pallidicorallinus</name>
    <dbReference type="NCBI Taxonomy" id="1259464"/>
    <lineage>
        <taxon>Bacteria</taxon>
        <taxon>Pseudomonadati</taxon>
        <taxon>Bacteroidota</taxon>
        <taxon>Sphingobacteriia</taxon>
        <taxon>Sphingobacteriales</taxon>
        <taxon>Sphingobacteriaceae</taxon>
        <taxon>Arcticibacter</taxon>
    </lineage>
</organism>
<dbReference type="SUPFAM" id="SSF48208">
    <property type="entry name" value="Six-hairpin glycosidases"/>
    <property type="match status" value="1"/>
</dbReference>
<dbReference type="AlphaFoldDB" id="A0A2T0TW30"/>
<dbReference type="PROSITE" id="PS51257">
    <property type="entry name" value="PROKAR_LIPOPROTEIN"/>
    <property type="match status" value="1"/>
</dbReference>
<sequence length="530" mass="60720">MIFKSASFFIVLLILSLSACKQKTETKHQSPRDLFPGLFEAVQAGHVFEDSKTFTDCMPKRDPEDILKTYQEEKNKAGFNLKAFVDKNFSLPEEVAKDYQTNIRAGVEPHIRSLWDVLTRRPDKYYQYSSLLALPQPYVVPGGRFREVYYWDSYFTMLGLEESGRTDLIESMVNNFAYLIRTYGFIPNGNRTYYLTRSQPPYFSLMVKLLMENKKLKGDSVLKANRDALEREYSFWMNNNDAKKGANLHVVFMPDGEKLNRYFDSGDWPREEAYSEDVAIAANSSASKPEVYRHLRSGAESGWDYSSRWFSDGKTLNTIQTTDIIPVDLNALLYHLEIMLAKAYQIGGDDKAKDFMTRSAEQRKIAIMKYCWDKEAGWFRDYNWKSEMATSSMSLAGVYPMYFNMIATSRADTMANTLQQKFLKPGGLVSTLATTGQQWDAPNGWAPLQWMAIAGLSTYKKEELSREVSRRWSSLNVNVFNKTGKLMEKYNVVDTAVFAGGGEYPNQDGFGWTNGVLLKILARQKNQSIQ</sequence>
<dbReference type="PROSITE" id="PS00928">
    <property type="entry name" value="TREHALASE_2"/>
    <property type="match status" value="1"/>
</dbReference>
<keyword evidence="2" id="KW-0326">Glycosidase</keyword>
<evidence type="ECO:0000256" key="1">
    <source>
        <dbReference type="ARBA" id="ARBA00022801"/>
    </source>
</evidence>
<dbReference type="GO" id="GO:0005993">
    <property type="term" value="P:trehalose catabolic process"/>
    <property type="evidence" value="ECO:0007669"/>
    <property type="project" value="TreeGrafter"/>
</dbReference>
<protein>
    <submittedName>
        <fullName evidence="4">Alpha,alpha-trehalase</fullName>
    </submittedName>
</protein>
<dbReference type="PANTHER" id="PTHR23403">
    <property type="entry name" value="TREHALASE"/>
    <property type="match status" value="1"/>
</dbReference>
<name>A0A2T0TW30_9SPHI</name>
<dbReference type="NCBIfam" id="NF009773">
    <property type="entry name" value="PRK13270.1"/>
    <property type="match status" value="1"/>
</dbReference>
<dbReference type="InterPro" id="IPR001661">
    <property type="entry name" value="Glyco_hydro_37"/>
</dbReference>
<dbReference type="Proteomes" id="UP000238034">
    <property type="component" value="Unassembled WGS sequence"/>
</dbReference>
<evidence type="ECO:0000256" key="2">
    <source>
        <dbReference type="ARBA" id="ARBA00023295"/>
    </source>
</evidence>
<reference evidence="4 5" key="1">
    <citation type="submission" date="2018-03" db="EMBL/GenBank/DDBJ databases">
        <title>Genomic Encyclopedia of Type Strains, Phase III (KMG-III): the genomes of soil and plant-associated and newly described type strains.</title>
        <authorList>
            <person name="Whitman W."/>
        </authorList>
    </citation>
    <scope>NUCLEOTIDE SEQUENCE [LARGE SCALE GENOMIC DNA]</scope>
    <source>
        <strain evidence="4 5">CGMCC 1.9313</strain>
    </source>
</reference>
<dbReference type="EMBL" id="PVTH01000010">
    <property type="protein sequence ID" value="PRY49865.1"/>
    <property type="molecule type" value="Genomic_DNA"/>
</dbReference>
<gene>
    <name evidence="4" type="ORF">B0I27_11039</name>
</gene>
<dbReference type="OrthoDB" id="106887at2"/>
<dbReference type="PRINTS" id="PR00744">
    <property type="entry name" value="GLHYDRLASE37"/>
</dbReference>
<dbReference type="PROSITE" id="PS00927">
    <property type="entry name" value="TREHALASE_1"/>
    <property type="match status" value="1"/>
</dbReference>
<keyword evidence="5" id="KW-1185">Reference proteome</keyword>
<accession>A0A2T0TW30</accession>
<evidence type="ECO:0000313" key="5">
    <source>
        <dbReference type="Proteomes" id="UP000238034"/>
    </source>
</evidence>
<dbReference type="Pfam" id="PF01204">
    <property type="entry name" value="Trehalase"/>
    <property type="match status" value="1"/>
</dbReference>
<dbReference type="InterPro" id="IPR008928">
    <property type="entry name" value="6-hairpin_glycosidase_sf"/>
</dbReference>
<evidence type="ECO:0000256" key="3">
    <source>
        <dbReference type="SAM" id="SignalP"/>
    </source>
</evidence>
<feature type="signal peptide" evidence="3">
    <location>
        <begin position="1"/>
        <end position="21"/>
    </location>
</feature>
<evidence type="ECO:0000313" key="4">
    <source>
        <dbReference type="EMBL" id="PRY49865.1"/>
    </source>
</evidence>
<dbReference type="PANTHER" id="PTHR23403:SF1">
    <property type="entry name" value="TREHALASE"/>
    <property type="match status" value="1"/>
</dbReference>
<dbReference type="InterPro" id="IPR018232">
    <property type="entry name" value="Glyco_hydro_37_CS"/>
</dbReference>
<dbReference type="GO" id="GO:0004555">
    <property type="term" value="F:alpha,alpha-trehalase activity"/>
    <property type="evidence" value="ECO:0007669"/>
    <property type="project" value="InterPro"/>
</dbReference>